<dbReference type="Gene3D" id="2.20.100.10">
    <property type="entry name" value="Thrombospondin type-1 (TSP1) repeat"/>
    <property type="match status" value="1"/>
</dbReference>
<dbReference type="SUPFAM" id="SSF82895">
    <property type="entry name" value="TSP-1 type 1 repeat"/>
    <property type="match status" value="1"/>
</dbReference>
<accession>A0AAV4X8U8</accession>
<sequence>MQLDFDIDTVRSHFIKNRALSTKGWSNWMPWDCSVSCGGGTGVRNRICFDPDLCEGPEFEKGNATPNPALERPMRKGTR</sequence>
<comment type="caution">
    <text evidence="2">The sequence shown here is derived from an EMBL/GenBank/DDBJ whole genome shotgun (WGS) entry which is preliminary data.</text>
</comment>
<evidence type="ECO:0000313" key="3">
    <source>
        <dbReference type="Proteomes" id="UP001054945"/>
    </source>
</evidence>
<feature type="region of interest" description="Disordered" evidence="1">
    <location>
        <begin position="59"/>
        <end position="79"/>
    </location>
</feature>
<organism evidence="2 3">
    <name type="scientific">Caerostris extrusa</name>
    <name type="common">Bark spider</name>
    <name type="synonym">Caerostris bankana</name>
    <dbReference type="NCBI Taxonomy" id="172846"/>
    <lineage>
        <taxon>Eukaryota</taxon>
        <taxon>Metazoa</taxon>
        <taxon>Ecdysozoa</taxon>
        <taxon>Arthropoda</taxon>
        <taxon>Chelicerata</taxon>
        <taxon>Arachnida</taxon>
        <taxon>Araneae</taxon>
        <taxon>Araneomorphae</taxon>
        <taxon>Entelegynae</taxon>
        <taxon>Araneoidea</taxon>
        <taxon>Araneidae</taxon>
        <taxon>Caerostris</taxon>
    </lineage>
</organism>
<proteinExistence type="predicted"/>
<dbReference type="Pfam" id="PF00090">
    <property type="entry name" value="TSP_1"/>
    <property type="match status" value="1"/>
</dbReference>
<reference evidence="2 3" key="1">
    <citation type="submission" date="2021-06" db="EMBL/GenBank/DDBJ databases">
        <title>Caerostris extrusa draft genome.</title>
        <authorList>
            <person name="Kono N."/>
            <person name="Arakawa K."/>
        </authorList>
    </citation>
    <scope>NUCLEOTIDE SEQUENCE [LARGE SCALE GENOMIC DNA]</scope>
</reference>
<gene>
    <name evidence="2" type="ORF">CEXT_605011</name>
</gene>
<dbReference type="InterPro" id="IPR000884">
    <property type="entry name" value="TSP1_rpt"/>
</dbReference>
<dbReference type="Proteomes" id="UP001054945">
    <property type="component" value="Unassembled WGS sequence"/>
</dbReference>
<dbReference type="InterPro" id="IPR036383">
    <property type="entry name" value="TSP1_rpt_sf"/>
</dbReference>
<dbReference type="AlphaFoldDB" id="A0AAV4X8U8"/>
<protein>
    <submittedName>
        <fullName evidence="2">Uncharacterized protein</fullName>
    </submittedName>
</protein>
<dbReference type="EMBL" id="BPLR01000029">
    <property type="protein sequence ID" value="GIY91617.1"/>
    <property type="molecule type" value="Genomic_DNA"/>
</dbReference>
<evidence type="ECO:0000256" key="1">
    <source>
        <dbReference type="SAM" id="MobiDB-lite"/>
    </source>
</evidence>
<evidence type="ECO:0000313" key="2">
    <source>
        <dbReference type="EMBL" id="GIY91617.1"/>
    </source>
</evidence>
<keyword evidence="3" id="KW-1185">Reference proteome</keyword>
<name>A0AAV4X8U8_CAEEX</name>